<dbReference type="EMBL" id="AAOF01000005">
    <property type="protein sequence ID" value="EAR22011.1"/>
    <property type="molecule type" value="Genomic_DNA"/>
</dbReference>
<protein>
    <submittedName>
        <fullName evidence="2">Uncharacterized protein</fullName>
    </submittedName>
</protein>
<feature type="region of interest" description="Disordered" evidence="1">
    <location>
        <begin position="1"/>
        <end position="26"/>
    </location>
</feature>
<dbReference type="AlphaFoldDB" id="A4BR11"/>
<keyword evidence="3" id="KW-1185">Reference proteome</keyword>
<dbReference type="STRING" id="314278.NB231_06471"/>
<sequence length="57" mass="6841">MPTHVDHATTEVIPEPEPTRGEGTEVDTRWRNEEWWQTRAERLHRIELRTRAEGFDD</sequence>
<feature type="compositionally biased region" description="Basic and acidic residues" evidence="1">
    <location>
        <begin position="17"/>
        <end position="26"/>
    </location>
</feature>
<evidence type="ECO:0000313" key="3">
    <source>
        <dbReference type="Proteomes" id="UP000003374"/>
    </source>
</evidence>
<evidence type="ECO:0000313" key="2">
    <source>
        <dbReference type="EMBL" id="EAR22011.1"/>
    </source>
</evidence>
<name>A4BR11_9GAMM</name>
<accession>A4BR11</accession>
<evidence type="ECO:0000256" key="1">
    <source>
        <dbReference type="SAM" id="MobiDB-lite"/>
    </source>
</evidence>
<proteinExistence type="predicted"/>
<comment type="caution">
    <text evidence="2">The sequence shown here is derived from an EMBL/GenBank/DDBJ whole genome shotgun (WGS) entry which is preliminary data.</text>
</comment>
<dbReference type="RefSeq" id="WP_005000666.1">
    <property type="nucleotide sequence ID" value="NZ_CH672427.1"/>
</dbReference>
<reference evidence="2 3" key="1">
    <citation type="submission" date="2006-02" db="EMBL/GenBank/DDBJ databases">
        <authorList>
            <person name="Waterbury J."/>
            <person name="Ferriera S."/>
            <person name="Johnson J."/>
            <person name="Kravitz S."/>
            <person name="Halpern A."/>
            <person name="Remington K."/>
            <person name="Beeson K."/>
            <person name="Tran B."/>
            <person name="Rogers Y.-H."/>
            <person name="Friedman R."/>
            <person name="Venter J.C."/>
        </authorList>
    </citation>
    <scope>NUCLEOTIDE SEQUENCE [LARGE SCALE GENOMIC DNA]</scope>
    <source>
        <strain evidence="2 3">Nb-231</strain>
    </source>
</reference>
<gene>
    <name evidence="2" type="ORF">NB231_06471</name>
</gene>
<dbReference type="Proteomes" id="UP000003374">
    <property type="component" value="Unassembled WGS sequence"/>
</dbReference>
<dbReference type="HOGENOM" id="CLU_2992116_0_0_6"/>
<organism evidence="2 3">
    <name type="scientific">Nitrococcus mobilis Nb-231</name>
    <dbReference type="NCBI Taxonomy" id="314278"/>
    <lineage>
        <taxon>Bacteria</taxon>
        <taxon>Pseudomonadati</taxon>
        <taxon>Pseudomonadota</taxon>
        <taxon>Gammaproteobacteria</taxon>
        <taxon>Chromatiales</taxon>
        <taxon>Ectothiorhodospiraceae</taxon>
        <taxon>Nitrococcus</taxon>
    </lineage>
</organism>